<dbReference type="GO" id="GO:0016301">
    <property type="term" value="F:kinase activity"/>
    <property type="evidence" value="ECO:0007669"/>
    <property type="project" value="UniProtKB-KW"/>
</dbReference>
<comment type="caution">
    <text evidence="1">The sequence shown here is derived from an EMBL/GenBank/DDBJ whole genome shotgun (WGS) entry which is preliminary data.</text>
</comment>
<evidence type="ECO:0000313" key="2">
    <source>
        <dbReference type="Proteomes" id="UP001316087"/>
    </source>
</evidence>
<gene>
    <name evidence="1" type="ORF">LZ480_02320</name>
</gene>
<sequence>MCNVEGQPLLYITSPSFIANIETIETIQQEESTSIFVPTQVLETKNALLEKQLNFFSKPMREPRMLLFIMNDGERIYASIQKLQGVDVLLNCFHKERWINANNIVTIQHAL</sequence>
<keyword evidence="1" id="KW-0418">Kinase</keyword>
<keyword evidence="1" id="KW-0808">Transferase</keyword>
<dbReference type="Proteomes" id="UP001316087">
    <property type="component" value="Unassembled WGS sequence"/>
</dbReference>
<evidence type="ECO:0000313" key="1">
    <source>
        <dbReference type="EMBL" id="MCH7320711.1"/>
    </source>
</evidence>
<accession>A0ABS9U8Q5</accession>
<proteinExistence type="predicted"/>
<reference evidence="1 2" key="1">
    <citation type="submission" date="2022-03" db="EMBL/GenBank/DDBJ databases">
        <authorList>
            <person name="Jo J.-H."/>
            <person name="Im W.-T."/>
        </authorList>
    </citation>
    <scope>NUCLEOTIDE SEQUENCE [LARGE SCALE GENOMIC DNA]</scope>
    <source>
        <strain evidence="1 2">MA9</strain>
    </source>
</reference>
<keyword evidence="2" id="KW-1185">Reference proteome</keyword>
<dbReference type="EMBL" id="JAKZFC010000001">
    <property type="protein sequence ID" value="MCH7320711.1"/>
    <property type="molecule type" value="Genomic_DNA"/>
</dbReference>
<protein>
    <submittedName>
        <fullName evidence="1">4-diphosphocytidyl-2C-methyl-D-erythritol kinase</fullName>
    </submittedName>
</protein>
<name>A0ABS9U8Q5_9BACL</name>
<organism evidence="1 2">
    <name type="scientific">Solibacillus palustris</name>
    <dbReference type="NCBI Taxonomy" id="2908203"/>
    <lineage>
        <taxon>Bacteria</taxon>
        <taxon>Bacillati</taxon>
        <taxon>Bacillota</taxon>
        <taxon>Bacilli</taxon>
        <taxon>Bacillales</taxon>
        <taxon>Caryophanaceae</taxon>
        <taxon>Solibacillus</taxon>
    </lineage>
</organism>